<dbReference type="SUPFAM" id="SSF64153">
    <property type="entry name" value="YjeF N-terminal domain-like"/>
    <property type="match status" value="1"/>
</dbReference>
<evidence type="ECO:0000256" key="19">
    <source>
        <dbReference type="PIRNR" id="PIRNR017184"/>
    </source>
</evidence>
<keyword evidence="9 18" id="KW-0630">Potassium</keyword>
<dbReference type="HAMAP" id="MF_01966">
    <property type="entry name" value="NADHX_epimerase"/>
    <property type="match status" value="1"/>
</dbReference>
<keyword evidence="13" id="KW-0511">Multifunctional enzyme</keyword>
<dbReference type="InterPro" id="IPR017953">
    <property type="entry name" value="Carbohydrate_kinase_pred_CS"/>
</dbReference>
<evidence type="ECO:0000256" key="9">
    <source>
        <dbReference type="ARBA" id="ARBA00022958"/>
    </source>
</evidence>
<dbReference type="InterPro" id="IPR030677">
    <property type="entry name" value="Nnr"/>
</dbReference>
<dbReference type="HAMAP" id="MF_01965">
    <property type="entry name" value="NADHX_dehydratase"/>
    <property type="match status" value="1"/>
</dbReference>
<dbReference type="GO" id="GO:0110051">
    <property type="term" value="P:metabolite repair"/>
    <property type="evidence" value="ECO:0007669"/>
    <property type="project" value="TreeGrafter"/>
</dbReference>
<comment type="similarity">
    <text evidence="3 19">In the N-terminal section; belongs to the NnrE/AIBP family.</text>
</comment>
<keyword evidence="5 18" id="KW-0479">Metal-binding</keyword>
<dbReference type="PROSITE" id="PS51385">
    <property type="entry name" value="YJEF_N"/>
    <property type="match status" value="1"/>
</dbReference>
<dbReference type="InterPro" id="IPR036652">
    <property type="entry name" value="YjeF_N_dom_sf"/>
</dbReference>
<dbReference type="EMBL" id="DOYJ01000267">
    <property type="protein sequence ID" value="HCB76443.1"/>
    <property type="molecule type" value="Genomic_DNA"/>
</dbReference>
<evidence type="ECO:0000256" key="4">
    <source>
        <dbReference type="ARBA" id="ARBA00009524"/>
    </source>
</evidence>
<feature type="domain" description="YjeF C-terminal" evidence="20">
    <location>
        <begin position="208"/>
        <end position="452"/>
    </location>
</feature>
<dbReference type="PANTHER" id="PTHR12592">
    <property type="entry name" value="ATP-DEPENDENT (S)-NAD(P)H-HYDRATE DEHYDRATASE FAMILY MEMBER"/>
    <property type="match status" value="1"/>
</dbReference>
<dbReference type="InterPro" id="IPR000631">
    <property type="entry name" value="CARKD"/>
</dbReference>
<dbReference type="InterPro" id="IPR029056">
    <property type="entry name" value="Ribokinase-like"/>
</dbReference>
<reference evidence="22 23" key="1">
    <citation type="journal article" date="2018" name="Nat. Biotechnol.">
        <title>A standardized bacterial taxonomy based on genome phylogeny substantially revises the tree of life.</title>
        <authorList>
            <person name="Parks D.H."/>
            <person name="Chuvochina M."/>
            <person name="Waite D.W."/>
            <person name="Rinke C."/>
            <person name="Skarshewski A."/>
            <person name="Chaumeil P.A."/>
            <person name="Hugenholtz P."/>
        </authorList>
    </citation>
    <scope>NUCLEOTIDE SEQUENCE [LARGE SCALE GENOMIC DNA]</scope>
    <source>
        <strain evidence="22">UBA9015</strain>
    </source>
</reference>
<comment type="similarity">
    <text evidence="17">Belongs to the NnrD/CARKD family.</text>
</comment>
<comment type="catalytic activity">
    <reaction evidence="1 18 19">
        <text>(6R)-NADHX = (6S)-NADHX</text>
        <dbReference type="Rhea" id="RHEA:32215"/>
        <dbReference type="ChEBI" id="CHEBI:64074"/>
        <dbReference type="ChEBI" id="CHEBI:64075"/>
        <dbReference type="EC" id="5.1.99.6"/>
    </reaction>
</comment>
<evidence type="ECO:0000313" key="22">
    <source>
        <dbReference type="EMBL" id="HCB76443.1"/>
    </source>
</evidence>
<dbReference type="NCBIfam" id="TIGR00197">
    <property type="entry name" value="yjeF_nterm"/>
    <property type="match status" value="1"/>
</dbReference>
<dbReference type="NCBIfam" id="TIGR00196">
    <property type="entry name" value="yjeF_cterm"/>
    <property type="match status" value="1"/>
</dbReference>
<evidence type="ECO:0000256" key="16">
    <source>
        <dbReference type="ARBA" id="ARBA00049209"/>
    </source>
</evidence>
<feature type="binding site" evidence="18">
    <location>
        <position position="61"/>
    </location>
    <ligand>
        <name>K(+)</name>
        <dbReference type="ChEBI" id="CHEBI:29103"/>
    </ligand>
</feature>
<dbReference type="PROSITE" id="PS51383">
    <property type="entry name" value="YJEF_C_3"/>
    <property type="match status" value="1"/>
</dbReference>
<dbReference type="AlphaFoldDB" id="A0A3D0WF93"/>
<feature type="binding site" evidence="18">
    <location>
        <position position="149"/>
    </location>
    <ligand>
        <name>(6S)-NADPHX</name>
        <dbReference type="ChEBI" id="CHEBI:64076"/>
    </ligand>
</feature>
<feature type="domain" description="YjeF N-terminal" evidence="21">
    <location>
        <begin position="14"/>
        <end position="206"/>
    </location>
</feature>
<evidence type="ECO:0000256" key="8">
    <source>
        <dbReference type="ARBA" id="ARBA00022857"/>
    </source>
</evidence>
<comment type="function">
    <text evidence="17">Catalyzes the dehydration of the S-form of NAD(P)HX at the expense of ADP, which is converted to AMP. Together with NAD(P)HX epimerase, which catalyzes the epimerization of the S- and R-forms, the enzyme allows the repair of both epimers of NAD(P)HX, a damaged form of NAD(P)H that is a result of enzymatic or heat-dependent hydration.</text>
</comment>
<dbReference type="EC" id="4.2.1.136" evidence="19"/>
<evidence type="ECO:0000256" key="13">
    <source>
        <dbReference type="ARBA" id="ARBA00023268"/>
    </source>
</evidence>
<feature type="binding site" evidence="18">
    <location>
        <position position="152"/>
    </location>
    <ligand>
        <name>K(+)</name>
        <dbReference type="ChEBI" id="CHEBI:29103"/>
    </ligand>
</feature>
<comment type="catalytic activity">
    <reaction evidence="16 17 19">
        <text>(6S)-NADPHX + ADP = AMP + phosphate + NADPH + H(+)</text>
        <dbReference type="Rhea" id="RHEA:32235"/>
        <dbReference type="ChEBI" id="CHEBI:15378"/>
        <dbReference type="ChEBI" id="CHEBI:43474"/>
        <dbReference type="ChEBI" id="CHEBI:57783"/>
        <dbReference type="ChEBI" id="CHEBI:64076"/>
        <dbReference type="ChEBI" id="CHEBI:456215"/>
        <dbReference type="ChEBI" id="CHEBI:456216"/>
        <dbReference type="EC" id="4.2.1.136"/>
    </reaction>
</comment>
<keyword evidence="12 17" id="KW-0456">Lyase</keyword>
<organism evidence="22 23">
    <name type="scientific">Sphingomonas bacterium</name>
    <dbReference type="NCBI Taxonomy" id="1895847"/>
    <lineage>
        <taxon>Bacteria</taxon>
        <taxon>Pseudomonadati</taxon>
        <taxon>Pseudomonadota</taxon>
        <taxon>Alphaproteobacteria</taxon>
        <taxon>Sphingomonadales</taxon>
        <taxon>Sphingomonadaceae</taxon>
        <taxon>Sphingomonas</taxon>
    </lineage>
</organism>
<comment type="caution">
    <text evidence="22">The sequence shown here is derived from an EMBL/GenBank/DDBJ whole genome shotgun (WGS) entry which is preliminary data.</text>
</comment>
<dbReference type="Proteomes" id="UP000262699">
    <property type="component" value="Unassembled WGS sequence"/>
</dbReference>
<accession>A0A3D0WF93</accession>
<keyword evidence="6 17" id="KW-0547">Nucleotide-binding</keyword>
<comment type="subunit">
    <text evidence="17">Homotetramer.</text>
</comment>
<feature type="binding site" evidence="17">
    <location>
        <begin position="369"/>
        <end position="373"/>
    </location>
    <ligand>
        <name>AMP</name>
        <dbReference type="ChEBI" id="CHEBI:456215"/>
    </ligand>
</feature>
<comment type="function">
    <text evidence="18">Catalyzes the epimerization of the S- and R-forms of NAD(P)HX, a damaged form of NAD(P)H that is a result of enzymatic or heat-dependent hydration. This is a prerequisite for the S-specific NAD(P)H-hydrate dehydratase to allow the repair of both epimers of NAD(P)HX.</text>
</comment>
<keyword evidence="7 17" id="KW-0067">ATP-binding</keyword>
<evidence type="ECO:0000256" key="12">
    <source>
        <dbReference type="ARBA" id="ARBA00023239"/>
    </source>
</evidence>
<feature type="binding site" evidence="17">
    <location>
        <position position="398"/>
    </location>
    <ligand>
        <name>(6S)-NADPHX</name>
        <dbReference type="ChEBI" id="CHEBI:64076"/>
    </ligand>
</feature>
<proteinExistence type="inferred from homology"/>
<evidence type="ECO:0000256" key="10">
    <source>
        <dbReference type="ARBA" id="ARBA00023027"/>
    </source>
</evidence>
<evidence type="ECO:0000256" key="2">
    <source>
        <dbReference type="ARBA" id="ARBA00000909"/>
    </source>
</evidence>
<evidence type="ECO:0000256" key="15">
    <source>
        <dbReference type="ARBA" id="ARBA00048238"/>
    </source>
</evidence>
<dbReference type="SUPFAM" id="SSF53613">
    <property type="entry name" value="Ribokinase-like"/>
    <property type="match status" value="1"/>
</dbReference>
<comment type="cofactor">
    <cofactor evidence="17">
        <name>Mg(2+)</name>
        <dbReference type="ChEBI" id="CHEBI:18420"/>
    </cofactor>
</comment>
<evidence type="ECO:0000256" key="11">
    <source>
        <dbReference type="ARBA" id="ARBA00023235"/>
    </source>
</evidence>
<dbReference type="GO" id="GO:0052855">
    <property type="term" value="F:ADP-dependent NAD(P)H-hydrate dehydratase activity"/>
    <property type="evidence" value="ECO:0007669"/>
    <property type="project" value="UniProtKB-UniRule"/>
</dbReference>
<dbReference type="Gene3D" id="3.40.50.10260">
    <property type="entry name" value="YjeF N-terminal domain"/>
    <property type="match status" value="1"/>
</dbReference>
<evidence type="ECO:0000259" key="21">
    <source>
        <dbReference type="PROSITE" id="PS51385"/>
    </source>
</evidence>
<evidence type="ECO:0000256" key="1">
    <source>
        <dbReference type="ARBA" id="ARBA00000013"/>
    </source>
</evidence>
<dbReference type="PANTHER" id="PTHR12592:SF0">
    <property type="entry name" value="ATP-DEPENDENT (S)-NAD(P)H-HYDRATE DEHYDRATASE"/>
    <property type="match status" value="1"/>
</dbReference>
<comment type="similarity">
    <text evidence="18">Belongs to the NnrE/AIBP family.</text>
</comment>
<dbReference type="GO" id="GO:0052856">
    <property type="term" value="F:NAD(P)HX epimerase activity"/>
    <property type="evidence" value="ECO:0007669"/>
    <property type="project" value="UniProtKB-UniRule"/>
</dbReference>
<dbReference type="GO" id="GO:0005524">
    <property type="term" value="F:ATP binding"/>
    <property type="evidence" value="ECO:0007669"/>
    <property type="project" value="UniProtKB-UniRule"/>
</dbReference>
<dbReference type="EC" id="5.1.99.6" evidence="19"/>
<feature type="binding site" evidence="17">
    <location>
        <position position="288"/>
    </location>
    <ligand>
        <name>(6S)-NADPHX</name>
        <dbReference type="ChEBI" id="CHEBI:64076"/>
    </ligand>
</feature>
<dbReference type="Pfam" id="PF01256">
    <property type="entry name" value="Carb_kinase"/>
    <property type="match status" value="1"/>
</dbReference>
<evidence type="ECO:0000256" key="17">
    <source>
        <dbReference type="HAMAP-Rule" id="MF_01965"/>
    </source>
</evidence>
<comment type="catalytic activity">
    <reaction evidence="15 17 19">
        <text>(6S)-NADHX + ADP = AMP + phosphate + NADH + H(+)</text>
        <dbReference type="Rhea" id="RHEA:32223"/>
        <dbReference type="ChEBI" id="CHEBI:15378"/>
        <dbReference type="ChEBI" id="CHEBI:43474"/>
        <dbReference type="ChEBI" id="CHEBI:57945"/>
        <dbReference type="ChEBI" id="CHEBI:64074"/>
        <dbReference type="ChEBI" id="CHEBI:456215"/>
        <dbReference type="ChEBI" id="CHEBI:456216"/>
        <dbReference type="EC" id="4.2.1.136"/>
    </reaction>
</comment>
<keyword evidence="10 17" id="KW-0520">NAD</keyword>
<name>A0A3D0WF93_9SPHN</name>
<comment type="similarity">
    <text evidence="4 19">In the C-terminal section; belongs to the NnrD/CARKD family.</text>
</comment>
<feature type="binding site" evidence="17">
    <location>
        <position position="397"/>
    </location>
    <ligand>
        <name>AMP</name>
        <dbReference type="ChEBI" id="CHEBI:456215"/>
    </ligand>
</feature>
<keyword evidence="11 18" id="KW-0413">Isomerase</keyword>
<dbReference type="Pfam" id="PF03853">
    <property type="entry name" value="YjeF_N"/>
    <property type="match status" value="1"/>
</dbReference>
<feature type="binding site" evidence="17">
    <location>
        <position position="239"/>
    </location>
    <ligand>
        <name>(6S)-NADPHX</name>
        <dbReference type="ChEBI" id="CHEBI:64076"/>
    </ligand>
</feature>
<dbReference type="PIRSF" id="PIRSF017184">
    <property type="entry name" value="Nnr"/>
    <property type="match status" value="1"/>
</dbReference>
<dbReference type="GO" id="GO:0046872">
    <property type="term" value="F:metal ion binding"/>
    <property type="evidence" value="ECO:0007669"/>
    <property type="project" value="UniProtKB-UniRule"/>
</dbReference>
<feature type="binding site" evidence="18">
    <location>
        <begin position="60"/>
        <end position="64"/>
    </location>
    <ligand>
        <name>(6S)-NADPHX</name>
        <dbReference type="ChEBI" id="CHEBI:64076"/>
    </ligand>
</feature>
<sequence>MRPVDAPIVTAAEMRAAEAACFAGGASQTALMEAAARAIAREAARFAMGRPITVLAGAGNNGGDAFGTARFLAEQGFDVVVAALGQAGGGAAAMRSRWSGATVALHEAPVRPLVVDGLFGIGLSRAITGAPAAAIERLRAGADFVLAIDIASGLHADSGEARGIVLRADATLALGAVKRGHFQGAGIGASGALLLDTLGLSVDSPVRMLARPRLAAPGAVDHKYTRGLVGVVAGAMPGAARLAAGAAARGGAGYVVLAGEDAGVPFDAVVQRAAIDPERAAAVLVGPGLGRGDMACTLCEEWLSSDLTLVLDGDALSLIDADSLRLRTAPTVLTPHAGEFARLFGEPSGDRIAAALDAAQRSGAVVVLKGATTIVASSSGEARVHRPSSWLSTAGTGDVLAGLVAARLAVTKAPFRAACEAVWLHARAAALAGPALVADDLAMHIPIAIAECL</sequence>
<dbReference type="InterPro" id="IPR004443">
    <property type="entry name" value="YjeF_N_dom"/>
</dbReference>
<evidence type="ECO:0000259" key="20">
    <source>
        <dbReference type="PROSITE" id="PS51383"/>
    </source>
</evidence>
<evidence type="ECO:0000256" key="18">
    <source>
        <dbReference type="HAMAP-Rule" id="MF_01966"/>
    </source>
</evidence>
<feature type="binding site" evidence="17">
    <location>
        <position position="336"/>
    </location>
    <ligand>
        <name>(6S)-NADPHX</name>
        <dbReference type="ChEBI" id="CHEBI:64076"/>
    </ligand>
</feature>
<keyword evidence="8 17" id="KW-0521">NADP</keyword>
<evidence type="ECO:0000256" key="6">
    <source>
        <dbReference type="ARBA" id="ARBA00022741"/>
    </source>
</evidence>
<comment type="cofactor">
    <cofactor evidence="18 19">
        <name>K(+)</name>
        <dbReference type="ChEBI" id="CHEBI:29103"/>
    </cofactor>
    <text evidence="18 19">Binds 1 potassium ion per subunit.</text>
</comment>
<dbReference type="CDD" id="cd01171">
    <property type="entry name" value="YXKO-related"/>
    <property type="match status" value="1"/>
</dbReference>
<dbReference type="Gene3D" id="3.40.1190.20">
    <property type="match status" value="1"/>
</dbReference>
<evidence type="ECO:0000256" key="3">
    <source>
        <dbReference type="ARBA" id="ARBA00006001"/>
    </source>
</evidence>
<feature type="binding site" evidence="18">
    <location>
        <position position="116"/>
    </location>
    <ligand>
        <name>K(+)</name>
        <dbReference type="ChEBI" id="CHEBI:29103"/>
    </ligand>
</feature>
<evidence type="ECO:0000256" key="7">
    <source>
        <dbReference type="ARBA" id="ARBA00022840"/>
    </source>
</evidence>
<dbReference type="PROSITE" id="PS01050">
    <property type="entry name" value="YJEF_C_2"/>
    <property type="match status" value="1"/>
</dbReference>
<comment type="caution">
    <text evidence="18">Lacks conserved residue(s) required for the propagation of feature annotation.</text>
</comment>
<evidence type="ECO:0000256" key="5">
    <source>
        <dbReference type="ARBA" id="ARBA00022723"/>
    </source>
</evidence>
<evidence type="ECO:0000256" key="14">
    <source>
        <dbReference type="ARBA" id="ARBA00025153"/>
    </source>
</evidence>
<comment type="function">
    <text evidence="14 19">Bifunctional enzyme that catalyzes the epimerization of the S- and R-forms of NAD(P)HX and the dehydration of the S-form of NAD(P)HX at the expense of ADP, which is converted to AMP. This allows the repair of both epimers of NAD(P)HX, a damaged form of NAD(P)H that is a result of enzymatic or heat-dependent hydration.</text>
</comment>
<evidence type="ECO:0000313" key="23">
    <source>
        <dbReference type="Proteomes" id="UP000262699"/>
    </source>
</evidence>
<feature type="binding site" evidence="18">
    <location>
        <begin position="120"/>
        <end position="126"/>
    </location>
    <ligand>
        <name>(6S)-NADPHX</name>
        <dbReference type="ChEBI" id="CHEBI:64076"/>
    </ligand>
</feature>
<gene>
    <name evidence="18" type="primary">nnrE</name>
    <name evidence="17" type="synonym">nnrD</name>
    <name evidence="22" type="ORF">DEP91_09765</name>
</gene>
<protein>
    <recommendedName>
        <fullName evidence="19">Bifunctional NAD(P)H-hydrate repair enzyme</fullName>
    </recommendedName>
    <alternativeName>
        <fullName evidence="19">Nicotinamide nucleotide repair protein</fullName>
    </alternativeName>
    <domain>
        <recommendedName>
            <fullName evidence="19">ADP-dependent (S)-NAD(P)H-hydrate dehydratase</fullName>
            <ecNumber evidence="19">4.2.1.136</ecNumber>
        </recommendedName>
        <alternativeName>
            <fullName evidence="19">ADP-dependent NAD(P)HX dehydratase</fullName>
        </alternativeName>
    </domain>
    <domain>
        <recommendedName>
            <fullName evidence="19">NAD(P)H-hydrate epimerase</fullName>
            <ecNumber evidence="19">5.1.99.6</ecNumber>
        </recommendedName>
    </domain>
</protein>
<dbReference type="GO" id="GO:0046496">
    <property type="term" value="P:nicotinamide nucleotide metabolic process"/>
    <property type="evidence" value="ECO:0007669"/>
    <property type="project" value="UniProtKB-UniRule"/>
</dbReference>
<comment type="catalytic activity">
    <reaction evidence="2 18 19">
        <text>(6R)-NADPHX = (6S)-NADPHX</text>
        <dbReference type="Rhea" id="RHEA:32227"/>
        <dbReference type="ChEBI" id="CHEBI:64076"/>
        <dbReference type="ChEBI" id="CHEBI:64077"/>
        <dbReference type="EC" id="5.1.99.6"/>
    </reaction>
</comment>